<feature type="domain" description="PD-(D/E)XK endonuclease-like" evidence="1">
    <location>
        <begin position="274"/>
        <end position="512"/>
    </location>
</feature>
<evidence type="ECO:0000313" key="3">
    <source>
        <dbReference type="Proteomes" id="UP001523392"/>
    </source>
</evidence>
<name>A0ABT1DC12_9PROT</name>
<protein>
    <submittedName>
        <fullName evidence="2">PD-(D/E)XK nuclease family protein</fullName>
    </submittedName>
</protein>
<gene>
    <name evidence="2" type="ORF">JYK14_25375</name>
</gene>
<evidence type="ECO:0000259" key="1">
    <source>
        <dbReference type="Pfam" id="PF12705"/>
    </source>
</evidence>
<dbReference type="Pfam" id="PF12705">
    <property type="entry name" value="PDDEXK_1"/>
    <property type="match status" value="1"/>
</dbReference>
<dbReference type="Proteomes" id="UP001523392">
    <property type="component" value="Unassembled WGS sequence"/>
</dbReference>
<feature type="non-terminal residue" evidence="2">
    <location>
        <position position="1"/>
    </location>
</feature>
<keyword evidence="3" id="KW-1185">Reference proteome</keyword>
<dbReference type="EMBL" id="JAFIRR010000195">
    <property type="protein sequence ID" value="MCO6419469.1"/>
    <property type="molecule type" value="Genomic_DNA"/>
</dbReference>
<accession>A0ABT1DC12</accession>
<evidence type="ECO:0000313" key="2">
    <source>
        <dbReference type="EMBL" id="MCO6419469.1"/>
    </source>
</evidence>
<reference evidence="2 3" key="1">
    <citation type="submission" date="2021-12" db="EMBL/GenBank/DDBJ databases">
        <title>Siccirubricoccus leaddurans sp. nov., a high concentration Zn2+ tolerance bacterium.</title>
        <authorList>
            <person name="Cao Y."/>
        </authorList>
    </citation>
    <scope>NUCLEOTIDE SEQUENCE [LARGE SCALE GENOMIC DNA]</scope>
    <source>
        <strain evidence="2 3">KC 17139</strain>
    </source>
</reference>
<dbReference type="SUPFAM" id="SSF52540">
    <property type="entry name" value="P-loop containing nucleoside triphosphate hydrolases"/>
    <property type="match status" value="1"/>
</dbReference>
<sequence>LRAAAAAGFSGRARDEAALAEVTALLDALAAALGGFTALPEGRVTPPADLLAAQLEAAERLASSEDRAGGLRLYAGEEGEALASHLAALAPAMAALPPLPASSWPALFEATMDGAAAPSIRGSRGRDHGPHPRVEILGLLEARLLTFDRVVLGALDETVWPLATDPGPWMSRPMRRDFGLPEPEARIGRVCADFLLAACAAPEAVLSRAARRGGAPTVPARWLTRIETFLDGQGGLRLAASPALGWAQRLDRAERVTPCARPSPRPSLAQRPTRLSVTEVETLIADPYAFYARRVLRLFPLDPLDAEAGVLDYGNLVHAALAGFVRRLSAQPWPGADAARAIWDEAAALALEEAAPRPGLAAFWGPRLARIGGFAVEQEALLRAGAPPLTSLVEIRGELKLATGAREVVLTAHADRIDLGPKGLRILDYKTGAPPSTREVEDGRKPQLTLEAAMAAAGGFRDLPGGDAAELVYWRVSGGPVPGEVKQAVAGTQEIAALAQEARERLAELVAEFLLGDRPFTARPHPKRQPAGTEYDHLSRLGEWAAAEEGA</sequence>
<comment type="caution">
    <text evidence="2">The sequence shown here is derived from an EMBL/GenBank/DDBJ whole genome shotgun (WGS) entry which is preliminary data.</text>
</comment>
<dbReference type="InterPro" id="IPR027417">
    <property type="entry name" value="P-loop_NTPase"/>
</dbReference>
<organism evidence="2 3">
    <name type="scientific">Siccirubricoccus soli</name>
    <dbReference type="NCBI Taxonomy" id="2899147"/>
    <lineage>
        <taxon>Bacteria</taxon>
        <taxon>Pseudomonadati</taxon>
        <taxon>Pseudomonadota</taxon>
        <taxon>Alphaproteobacteria</taxon>
        <taxon>Acetobacterales</taxon>
        <taxon>Roseomonadaceae</taxon>
        <taxon>Siccirubricoccus</taxon>
    </lineage>
</organism>
<dbReference type="InterPro" id="IPR038726">
    <property type="entry name" value="PDDEXK_AddAB-type"/>
</dbReference>
<proteinExistence type="predicted"/>
<dbReference type="RefSeq" id="WP_252956137.1">
    <property type="nucleotide sequence ID" value="NZ_JAFIRR010000195.1"/>
</dbReference>